<comment type="similarity">
    <text evidence="1">Belongs to the LEA type 1 family.</text>
</comment>
<feature type="region of interest" description="Disordered" evidence="2">
    <location>
        <begin position="60"/>
        <end position="105"/>
    </location>
</feature>
<name>A0A6P4AKL9_ZIZJJ</name>
<evidence type="ECO:0000313" key="4">
    <source>
        <dbReference type="RefSeq" id="XP_015895645.1"/>
    </source>
</evidence>
<dbReference type="PANTHER" id="PTHR33493:SF29">
    <property type="entry name" value="LATE EMBRYOGENESIS ABUNDANT PROTEIN"/>
    <property type="match status" value="1"/>
</dbReference>
<gene>
    <name evidence="4" type="primary">LOC107429466</name>
</gene>
<organism evidence="3 4">
    <name type="scientific">Ziziphus jujuba</name>
    <name type="common">Chinese jujube</name>
    <name type="synonym">Ziziphus sativa</name>
    <dbReference type="NCBI Taxonomy" id="326968"/>
    <lineage>
        <taxon>Eukaryota</taxon>
        <taxon>Viridiplantae</taxon>
        <taxon>Streptophyta</taxon>
        <taxon>Embryophyta</taxon>
        <taxon>Tracheophyta</taxon>
        <taxon>Spermatophyta</taxon>
        <taxon>Magnoliopsida</taxon>
        <taxon>eudicotyledons</taxon>
        <taxon>Gunneridae</taxon>
        <taxon>Pentapetalae</taxon>
        <taxon>rosids</taxon>
        <taxon>fabids</taxon>
        <taxon>Rosales</taxon>
        <taxon>Rhamnaceae</taxon>
        <taxon>Paliureae</taxon>
        <taxon>Ziziphus</taxon>
    </lineage>
</organism>
<feature type="compositionally biased region" description="Polar residues" evidence="2">
    <location>
        <begin position="71"/>
        <end position="95"/>
    </location>
</feature>
<dbReference type="Pfam" id="PF03760">
    <property type="entry name" value="LEA_1"/>
    <property type="match status" value="1"/>
</dbReference>
<dbReference type="GO" id="GO:0009793">
    <property type="term" value="P:embryo development ending in seed dormancy"/>
    <property type="evidence" value="ECO:0007669"/>
    <property type="project" value="InterPro"/>
</dbReference>
<dbReference type="PANTHER" id="PTHR33493">
    <property type="entry name" value="LATE EMBRYOGENESIS ABUNDANT PROTEIN 6-RELATED"/>
    <property type="match status" value="1"/>
</dbReference>
<dbReference type="AlphaFoldDB" id="A0A6P4AKL9"/>
<protein>
    <submittedName>
        <fullName evidence="4">Late embryogenesis abundant protein 6-like</fullName>
    </submittedName>
</protein>
<evidence type="ECO:0000313" key="3">
    <source>
        <dbReference type="Proteomes" id="UP001652623"/>
    </source>
</evidence>
<reference evidence="4" key="1">
    <citation type="submission" date="2025-08" db="UniProtKB">
        <authorList>
            <consortium name="RefSeq"/>
        </authorList>
    </citation>
    <scope>IDENTIFICATION</scope>
    <source>
        <tissue evidence="4">Seedling</tissue>
    </source>
</reference>
<proteinExistence type="inferred from homology"/>
<dbReference type="RefSeq" id="XP_015895645.1">
    <property type="nucleotide sequence ID" value="XM_016040159.4"/>
</dbReference>
<sequence>MQAVKDKISDMNAMRKVKAEAKAEEKAEKEIAKARMEVAHEVRLAKEAEAAMDMHVAKAGQKAQRELAKHNMTSASATASTGMPNTMAPPTNNMSGPPHHNNPMM</sequence>
<keyword evidence="3" id="KW-1185">Reference proteome</keyword>
<evidence type="ECO:0000256" key="1">
    <source>
        <dbReference type="ARBA" id="ARBA00010975"/>
    </source>
</evidence>
<dbReference type="InParanoid" id="A0A6P4AKL9"/>
<dbReference type="KEGG" id="zju:107429466"/>
<dbReference type="GeneID" id="107429466"/>
<dbReference type="InterPro" id="IPR005513">
    <property type="entry name" value="LEA_1"/>
</dbReference>
<evidence type="ECO:0000256" key="2">
    <source>
        <dbReference type="SAM" id="MobiDB-lite"/>
    </source>
</evidence>
<accession>A0A6P4AKL9</accession>
<dbReference type="Proteomes" id="UP001652623">
    <property type="component" value="Chromosome 5"/>
</dbReference>